<evidence type="ECO:0008006" key="3">
    <source>
        <dbReference type="Google" id="ProtNLM"/>
    </source>
</evidence>
<evidence type="ECO:0000313" key="2">
    <source>
        <dbReference type="Proteomes" id="UP000053927"/>
    </source>
</evidence>
<keyword evidence="2" id="KW-1185">Reference proteome</keyword>
<evidence type="ECO:0000313" key="1">
    <source>
        <dbReference type="EMBL" id="EIM80202.1"/>
    </source>
</evidence>
<name>R7S0X2_STEHR</name>
<protein>
    <recommendedName>
        <fullName evidence="3">F-box domain-containing protein</fullName>
    </recommendedName>
</protein>
<dbReference type="SUPFAM" id="SSF52047">
    <property type="entry name" value="RNI-like"/>
    <property type="match status" value="1"/>
</dbReference>
<dbReference type="InterPro" id="IPR032675">
    <property type="entry name" value="LRR_dom_sf"/>
</dbReference>
<dbReference type="eggNOG" id="ENOG502SM4N">
    <property type="taxonomic scope" value="Eukaryota"/>
</dbReference>
<reference evidence="2" key="1">
    <citation type="journal article" date="2012" name="Science">
        <title>The Paleozoic origin of enzymatic lignin decomposition reconstructed from 31 fungal genomes.</title>
        <authorList>
            <person name="Floudas D."/>
            <person name="Binder M."/>
            <person name="Riley R."/>
            <person name="Barry K."/>
            <person name="Blanchette R.A."/>
            <person name="Henrissat B."/>
            <person name="Martinez A.T."/>
            <person name="Otillar R."/>
            <person name="Spatafora J.W."/>
            <person name="Yadav J.S."/>
            <person name="Aerts A."/>
            <person name="Benoit I."/>
            <person name="Boyd A."/>
            <person name="Carlson A."/>
            <person name="Copeland A."/>
            <person name="Coutinho P.M."/>
            <person name="de Vries R.P."/>
            <person name="Ferreira P."/>
            <person name="Findley K."/>
            <person name="Foster B."/>
            <person name="Gaskell J."/>
            <person name="Glotzer D."/>
            <person name="Gorecki P."/>
            <person name="Heitman J."/>
            <person name="Hesse C."/>
            <person name="Hori C."/>
            <person name="Igarashi K."/>
            <person name="Jurgens J.A."/>
            <person name="Kallen N."/>
            <person name="Kersten P."/>
            <person name="Kohler A."/>
            <person name="Kuees U."/>
            <person name="Kumar T.K.A."/>
            <person name="Kuo A."/>
            <person name="LaButti K."/>
            <person name="Larrondo L.F."/>
            <person name="Lindquist E."/>
            <person name="Ling A."/>
            <person name="Lombard V."/>
            <person name="Lucas S."/>
            <person name="Lundell T."/>
            <person name="Martin R."/>
            <person name="McLaughlin D.J."/>
            <person name="Morgenstern I."/>
            <person name="Morin E."/>
            <person name="Murat C."/>
            <person name="Nagy L.G."/>
            <person name="Nolan M."/>
            <person name="Ohm R.A."/>
            <person name="Patyshakuliyeva A."/>
            <person name="Rokas A."/>
            <person name="Ruiz-Duenas F.J."/>
            <person name="Sabat G."/>
            <person name="Salamov A."/>
            <person name="Samejima M."/>
            <person name="Schmutz J."/>
            <person name="Slot J.C."/>
            <person name="St John F."/>
            <person name="Stenlid J."/>
            <person name="Sun H."/>
            <person name="Sun S."/>
            <person name="Syed K."/>
            <person name="Tsang A."/>
            <person name="Wiebenga A."/>
            <person name="Young D."/>
            <person name="Pisabarro A."/>
            <person name="Eastwood D.C."/>
            <person name="Martin F."/>
            <person name="Cullen D."/>
            <person name="Grigoriev I.V."/>
            <person name="Hibbett D.S."/>
        </authorList>
    </citation>
    <scope>NUCLEOTIDE SEQUENCE [LARGE SCALE GENOMIC DNA]</scope>
    <source>
        <strain evidence="2">FP-91666</strain>
    </source>
</reference>
<gene>
    <name evidence="1" type="ORF">STEHIDRAFT_105869</name>
</gene>
<accession>R7S0X2</accession>
<organism evidence="1 2">
    <name type="scientific">Stereum hirsutum (strain FP-91666)</name>
    <name type="common">White-rot fungus</name>
    <dbReference type="NCBI Taxonomy" id="721885"/>
    <lineage>
        <taxon>Eukaryota</taxon>
        <taxon>Fungi</taxon>
        <taxon>Dikarya</taxon>
        <taxon>Basidiomycota</taxon>
        <taxon>Agaricomycotina</taxon>
        <taxon>Agaricomycetes</taxon>
        <taxon>Russulales</taxon>
        <taxon>Stereaceae</taxon>
        <taxon>Stereum</taxon>
    </lineage>
</organism>
<dbReference type="GeneID" id="18794771"/>
<dbReference type="OrthoDB" id="3216017at2759"/>
<dbReference type="EMBL" id="JH687399">
    <property type="protein sequence ID" value="EIM80202.1"/>
    <property type="molecule type" value="Genomic_DNA"/>
</dbReference>
<dbReference type="OMA" id="RTWLFVS"/>
<proteinExistence type="predicted"/>
<dbReference type="RefSeq" id="XP_007310808.1">
    <property type="nucleotide sequence ID" value="XM_007310746.1"/>
</dbReference>
<dbReference type="Proteomes" id="UP000053927">
    <property type="component" value="Unassembled WGS sequence"/>
</dbReference>
<dbReference type="AlphaFoldDB" id="R7S0X2"/>
<sequence length="617" mass="69923">MCPPPDELTATVLAAIQTLPAPRKASWLLEHALEMIESGRYGEDVERYLDVYLRTRGASGEGAARALVARGKARREAGQRLLTNAERDFQAASKVDPSNREVQTHLRGHNLIAFSHAPAYKRVPPEIWERIAHFIPRFHLRTWLSVSPFYRDIASHVIFQTVDLYFGEDQESLHRGLDVFDRVKADPKFARRIRTLRLHWAYEEGDILDLMSRIFRNALPDFKALREFEWIGYPELQADMVKTILHTHPNLDKLGLIGWHFDAVGVSAFKRLSKFTLRAEDDDGFADMGEVRTVLDANASTLTHLTLGAYLQRNHSWDTAFQSTTIANLTHLDLVDTRISHFVLSRIAHAPRLQSLTLHGTFEQPGAAAVVFGSDHVIEGRHTFLPYLEAFRFVLVGHDDELALWRAVTGFLRGRRELRRLDLGGCPWEWVLGLLKERGLEGLRVLRVRIPGLSGQTVQALVESLPQEMVAVHLSTAVWEKPLHEYAHYFRRFTQLSMLHLSGSSKRRPQPSLMSDKEFQVQSDIWNSSARRIAIELSSLNFVGWHGEHYVVVRSGSSIGSAPGSGSGRGKSVVELKELPARRRLDCGKGVNLGTEDAMWMERKDVPIDYEMSGLEM</sequence>
<dbReference type="Gene3D" id="3.80.10.10">
    <property type="entry name" value="Ribonuclease Inhibitor"/>
    <property type="match status" value="1"/>
</dbReference>
<dbReference type="KEGG" id="shs:STEHIDRAFT_105869"/>